<dbReference type="PANTHER" id="PTHR46796">
    <property type="entry name" value="HTH-TYPE TRANSCRIPTIONAL ACTIVATOR RHAS-RELATED"/>
    <property type="match status" value="1"/>
</dbReference>
<keyword evidence="1" id="KW-0805">Transcription regulation</keyword>
<dbReference type="PROSITE" id="PS00041">
    <property type="entry name" value="HTH_ARAC_FAMILY_1"/>
    <property type="match status" value="1"/>
</dbReference>
<dbReference type="InterPro" id="IPR018062">
    <property type="entry name" value="HTH_AraC-typ_CS"/>
</dbReference>
<dbReference type="Gene3D" id="1.10.10.60">
    <property type="entry name" value="Homeodomain-like"/>
    <property type="match status" value="1"/>
</dbReference>
<dbReference type="EMBL" id="JBDIVE010000014">
    <property type="protein sequence ID" value="MEN3070522.1"/>
    <property type="molecule type" value="Genomic_DNA"/>
</dbReference>
<feature type="domain" description="HTH araC/xylS-type" evidence="4">
    <location>
        <begin position="16"/>
        <end position="114"/>
    </location>
</feature>
<dbReference type="Proteomes" id="UP001410394">
    <property type="component" value="Unassembled WGS sequence"/>
</dbReference>
<sequence>MALTKAAFTSRRRSLARVLDYIGKHLDEELRLDDLVDLACLSRAYFLRFYTDKIGESPMASVRRLRLYRARDEVRAGKRSLLSIAADAGYGSNAAFTHAFVRTFGCAPSQLPDLAPAAPMPLRLEYLPSLQFLAAPYAGCKREAWQARAELDASLAVAGVRHWRVWHQLDRDQPFARHGDAQLDLKFLALPFEQLKHAPSAAARQNPLLSCFESPIARPLPGFPYMPARLAGLDHVQHAGGWHAVLSVRGSALPHSLPQLYARIENELGCRPGDGPIIRREVKVQGYTVAQEQHSELLVPVSR</sequence>
<dbReference type="SMART" id="SM00342">
    <property type="entry name" value="HTH_ARAC"/>
    <property type="match status" value="1"/>
</dbReference>
<evidence type="ECO:0000313" key="5">
    <source>
        <dbReference type="EMBL" id="MEN3070522.1"/>
    </source>
</evidence>
<dbReference type="InterPro" id="IPR018060">
    <property type="entry name" value="HTH_AraC"/>
</dbReference>
<organism evidence="5 6">
    <name type="scientific">Uliginosibacterium sediminicola</name>
    <dbReference type="NCBI Taxonomy" id="2024550"/>
    <lineage>
        <taxon>Bacteria</taxon>
        <taxon>Pseudomonadati</taxon>
        <taxon>Pseudomonadota</taxon>
        <taxon>Betaproteobacteria</taxon>
        <taxon>Rhodocyclales</taxon>
        <taxon>Zoogloeaceae</taxon>
        <taxon>Uliginosibacterium</taxon>
    </lineage>
</organism>
<dbReference type="SUPFAM" id="SSF46689">
    <property type="entry name" value="Homeodomain-like"/>
    <property type="match status" value="2"/>
</dbReference>
<dbReference type="RefSeq" id="WP_345921298.1">
    <property type="nucleotide sequence ID" value="NZ_JBDIVE010000014.1"/>
</dbReference>
<dbReference type="InterPro" id="IPR050204">
    <property type="entry name" value="AraC_XylS_family_regulators"/>
</dbReference>
<keyword evidence="3" id="KW-0804">Transcription</keyword>
<evidence type="ECO:0000259" key="4">
    <source>
        <dbReference type="PROSITE" id="PS01124"/>
    </source>
</evidence>
<accession>A0ABU9Z403</accession>
<reference evidence="5 6" key="1">
    <citation type="journal article" date="2018" name="Int. J. Syst. Evol. Microbiol.">
        <title>Uliginosibacterium sediminicola sp. nov., isolated from freshwater sediment.</title>
        <authorList>
            <person name="Hwang W.M."/>
            <person name="Kim S.M."/>
            <person name="Kang K."/>
            <person name="Ahn T.Y."/>
        </authorList>
    </citation>
    <scope>NUCLEOTIDE SEQUENCE [LARGE SCALE GENOMIC DNA]</scope>
    <source>
        <strain evidence="5 6">M1-21</strain>
    </source>
</reference>
<proteinExistence type="predicted"/>
<keyword evidence="2" id="KW-0238">DNA-binding</keyword>
<dbReference type="Pfam" id="PF12833">
    <property type="entry name" value="HTH_18"/>
    <property type="match status" value="1"/>
</dbReference>
<evidence type="ECO:0000256" key="1">
    <source>
        <dbReference type="ARBA" id="ARBA00023015"/>
    </source>
</evidence>
<dbReference type="InterPro" id="IPR009057">
    <property type="entry name" value="Homeodomain-like_sf"/>
</dbReference>
<dbReference type="PROSITE" id="PS01124">
    <property type="entry name" value="HTH_ARAC_FAMILY_2"/>
    <property type="match status" value="1"/>
</dbReference>
<evidence type="ECO:0000256" key="2">
    <source>
        <dbReference type="ARBA" id="ARBA00023125"/>
    </source>
</evidence>
<name>A0ABU9Z403_9RHOO</name>
<comment type="caution">
    <text evidence="5">The sequence shown here is derived from an EMBL/GenBank/DDBJ whole genome shotgun (WGS) entry which is preliminary data.</text>
</comment>
<evidence type="ECO:0000256" key="3">
    <source>
        <dbReference type="ARBA" id="ARBA00023163"/>
    </source>
</evidence>
<keyword evidence="6" id="KW-1185">Reference proteome</keyword>
<evidence type="ECO:0000313" key="6">
    <source>
        <dbReference type="Proteomes" id="UP001410394"/>
    </source>
</evidence>
<gene>
    <name evidence="5" type="ORF">ABDB84_18710</name>
</gene>
<protein>
    <submittedName>
        <fullName evidence="5">AraC family transcriptional regulator</fullName>
    </submittedName>
</protein>